<keyword evidence="12" id="KW-1185">Reference proteome</keyword>
<dbReference type="EMBL" id="CP071250">
    <property type="protein sequence ID" value="UUF07634.1"/>
    <property type="molecule type" value="Genomic_DNA"/>
</dbReference>
<dbReference type="PROSITE" id="PS00178">
    <property type="entry name" value="AA_TRNA_LIGASE_I"/>
    <property type="match status" value="1"/>
</dbReference>
<evidence type="ECO:0000256" key="5">
    <source>
        <dbReference type="ARBA" id="ARBA00022917"/>
    </source>
</evidence>
<dbReference type="GO" id="GO:0004830">
    <property type="term" value="F:tryptophan-tRNA ligase activity"/>
    <property type="evidence" value="ECO:0007669"/>
    <property type="project" value="UniProtKB-UniRule"/>
</dbReference>
<dbReference type="Gene3D" id="1.10.240.10">
    <property type="entry name" value="Tyrosyl-Transfer RNA Synthetase"/>
    <property type="match status" value="1"/>
</dbReference>
<evidence type="ECO:0000313" key="12">
    <source>
        <dbReference type="Proteomes" id="UP001058016"/>
    </source>
</evidence>
<dbReference type="PRINTS" id="PR01039">
    <property type="entry name" value="TRNASYNTHTRP"/>
</dbReference>
<keyword evidence="3 8" id="KW-0547">Nucleotide-binding</keyword>
<feature type="binding site" evidence="8">
    <location>
        <begin position="196"/>
        <end position="200"/>
    </location>
    <ligand>
        <name>ATP</name>
        <dbReference type="ChEBI" id="CHEBI:30616"/>
    </ligand>
</feature>
<dbReference type="GO" id="GO:0005829">
    <property type="term" value="C:cytosol"/>
    <property type="evidence" value="ECO:0007669"/>
    <property type="project" value="TreeGrafter"/>
</dbReference>
<dbReference type="InterPro" id="IPR014729">
    <property type="entry name" value="Rossmann-like_a/b/a_fold"/>
</dbReference>
<dbReference type="GO" id="GO:0006436">
    <property type="term" value="P:tryptophanyl-tRNA aminoacylation"/>
    <property type="evidence" value="ECO:0007669"/>
    <property type="project" value="UniProtKB-UniRule"/>
</dbReference>
<dbReference type="AlphaFoldDB" id="A0A9Q9FHX1"/>
<dbReference type="InterPro" id="IPR024109">
    <property type="entry name" value="Trp-tRNA-ligase_bac-type"/>
</dbReference>
<evidence type="ECO:0000256" key="3">
    <source>
        <dbReference type="ARBA" id="ARBA00022741"/>
    </source>
</evidence>
<comment type="catalytic activity">
    <reaction evidence="7 8">
        <text>tRNA(Trp) + L-tryptophan + ATP = L-tryptophyl-tRNA(Trp) + AMP + diphosphate + H(+)</text>
        <dbReference type="Rhea" id="RHEA:24080"/>
        <dbReference type="Rhea" id="RHEA-COMP:9671"/>
        <dbReference type="Rhea" id="RHEA-COMP:9705"/>
        <dbReference type="ChEBI" id="CHEBI:15378"/>
        <dbReference type="ChEBI" id="CHEBI:30616"/>
        <dbReference type="ChEBI" id="CHEBI:33019"/>
        <dbReference type="ChEBI" id="CHEBI:57912"/>
        <dbReference type="ChEBI" id="CHEBI:78442"/>
        <dbReference type="ChEBI" id="CHEBI:78535"/>
        <dbReference type="ChEBI" id="CHEBI:456215"/>
        <dbReference type="EC" id="6.1.1.2"/>
    </reaction>
</comment>
<comment type="function">
    <text evidence="8">Catalyzes the attachment of tryptophan to tRNA(Trp).</text>
</comment>
<keyword evidence="4 8" id="KW-0067">ATP-binding</keyword>
<comment type="subunit">
    <text evidence="8">Homodimer.</text>
</comment>
<dbReference type="Pfam" id="PF00579">
    <property type="entry name" value="tRNA-synt_1b"/>
    <property type="match status" value="1"/>
</dbReference>
<dbReference type="EMBL" id="CP071249">
    <property type="protein sequence ID" value="UUF06400.1"/>
    <property type="molecule type" value="Genomic_DNA"/>
</dbReference>
<organism evidence="11 13">
    <name type="scientific">Turicibacter bilis</name>
    <dbReference type="NCBI Taxonomy" id="2735723"/>
    <lineage>
        <taxon>Bacteria</taxon>
        <taxon>Bacillati</taxon>
        <taxon>Bacillota</taxon>
        <taxon>Erysipelotrichia</taxon>
        <taxon>Erysipelotrichales</taxon>
        <taxon>Turicibacteraceae</taxon>
        <taxon>Turicibacter</taxon>
    </lineage>
</organism>
<evidence type="ECO:0000256" key="1">
    <source>
        <dbReference type="ARBA" id="ARBA00005594"/>
    </source>
</evidence>
<feature type="binding site" evidence="8">
    <location>
        <begin position="9"/>
        <end position="11"/>
    </location>
    <ligand>
        <name>ATP</name>
        <dbReference type="ChEBI" id="CHEBI:30616"/>
    </ligand>
</feature>
<sequence>MARILSAIQPSGTLTIGNYLGALKNFVKLQDEHECLFFIVDQHAITVPQDRLELRKKIKELTALYLACGLDPEKATIFVQSEVPGHTQLAWMLTCNTSMGELERMTQFKDKSQKQAAKGQGIGVGLFMYPVLMAADILLYDVDFVPVGDDQKQHLELTRDLAERFNNRFGETFKIPEPLIAKTGARIMSLQEPTKKMSKSDDNPRNFILMTDEPNVIRKKIKSAVTDSDGIIAFDRENKPGLSNLLEIYSVITGESIDSIVARYEGCGYGQFKSDLAEVVVAELEPIQNRMKELLNSPIIDEVLDRGAEQANKLAFKKVKKVEHKMGLGRKK</sequence>
<evidence type="ECO:0000256" key="2">
    <source>
        <dbReference type="ARBA" id="ARBA00022598"/>
    </source>
</evidence>
<evidence type="ECO:0000313" key="13">
    <source>
        <dbReference type="Proteomes" id="UP001058072"/>
    </source>
</evidence>
<dbReference type="HAMAP" id="MF_00140_B">
    <property type="entry name" value="Trp_tRNA_synth_B"/>
    <property type="match status" value="1"/>
</dbReference>
<accession>A0A9Q9FHX1</accession>
<evidence type="ECO:0000256" key="9">
    <source>
        <dbReference type="RuleBase" id="RU363036"/>
    </source>
</evidence>
<dbReference type="NCBIfam" id="TIGR00233">
    <property type="entry name" value="trpS"/>
    <property type="match status" value="1"/>
</dbReference>
<reference evidence="11 12" key="1">
    <citation type="submission" date="2021-03" db="EMBL/GenBank/DDBJ databases">
        <title>Comparative Genomics and Metabolomics in the genus Turicibacter.</title>
        <authorList>
            <person name="Maki J."/>
            <person name="Looft T."/>
        </authorList>
    </citation>
    <scope>NUCLEOTIDE SEQUENCE</scope>
    <source>
        <strain evidence="11">ISU324</strain>
        <strain evidence="10 12">MMM721</strain>
    </source>
</reference>
<feature type="binding site" evidence="8">
    <location>
        <begin position="17"/>
        <end position="18"/>
    </location>
    <ligand>
        <name>ATP</name>
        <dbReference type="ChEBI" id="CHEBI:30616"/>
    </ligand>
</feature>
<evidence type="ECO:0000256" key="4">
    <source>
        <dbReference type="ARBA" id="ARBA00022840"/>
    </source>
</evidence>
<dbReference type="Proteomes" id="UP001058016">
    <property type="component" value="Chromosome"/>
</dbReference>
<gene>
    <name evidence="8 11" type="primary">trpS</name>
    <name evidence="10" type="ORF">J0J69_02075</name>
    <name evidence="11" type="ORF">J0J70_08325</name>
</gene>
<keyword evidence="5 8" id="KW-0648">Protein biosynthesis</keyword>
<dbReference type="InterPro" id="IPR002305">
    <property type="entry name" value="aa-tRNA-synth_Ic"/>
</dbReference>
<feature type="binding site" evidence="8">
    <location>
        <position position="136"/>
    </location>
    <ligand>
        <name>L-tryptophan</name>
        <dbReference type="ChEBI" id="CHEBI:57912"/>
    </ligand>
</feature>
<protein>
    <recommendedName>
        <fullName evidence="8">Tryptophan--tRNA ligase</fullName>
        <ecNumber evidence="8">6.1.1.2</ecNumber>
    </recommendedName>
    <alternativeName>
        <fullName evidence="8">Tryptophanyl-tRNA synthetase</fullName>
        <shortName evidence="8">TrpRS</shortName>
    </alternativeName>
</protein>
<dbReference type="RefSeq" id="WP_055243985.1">
    <property type="nucleotide sequence ID" value="NZ_CP071249.1"/>
</dbReference>
<dbReference type="EC" id="6.1.1.2" evidence="8"/>
<keyword evidence="2 8" id="KW-0436">Ligase</keyword>
<dbReference type="PANTHER" id="PTHR43766">
    <property type="entry name" value="TRYPTOPHAN--TRNA LIGASE, MITOCHONDRIAL"/>
    <property type="match status" value="1"/>
</dbReference>
<dbReference type="PANTHER" id="PTHR43766:SF1">
    <property type="entry name" value="TRYPTOPHAN--TRNA LIGASE, MITOCHONDRIAL"/>
    <property type="match status" value="1"/>
</dbReference>
<dbReference type="FunFam" id="1.10.240.10:FF:000002">
    <property type="entry name" value="Tryptophan--tRNA ligase"/>
    <property type="match status" value="1"/>
</dbReference>
<evidence type="ECO:0000256" key="8">
    <source>
        <dbReference type="HAMAP-Rule" id="MF_00140"/>
    </source>
</evidence>
<evidence type="ECO:0000256" key="7">
    <source>
        <dbReference type="ARBA" id="ARBA00049929"/>
    </source>
</evidence>
<keyword evidence="6 8" id="KW-0030">Aminoacyl-tRNA synthetase</keyword>
<dbReference type="CDD" id="cd00806">
    <property type="entry name" value="TrpRS_core"/>
    <property type="match status" value="1"/>
</dbReference>
<evidence type="ECO:0000313" key="10">
    <source>
        <dbReference type="EMBL" id="UUF06400.1"/>
    </source>
</evidence>
<dbReference type="InterPro" id="IPR001412">
    <property type="entry name" value="aa-tRNA-synth_I_CS"/>
</dbReference>
<dbReference type="Gene3D" id="3.40.50.620">
    <property type="entry name" value="HUPs"/>
    <property type="match status" value="1"/>
</dbReference>
<dbReference type="GO" id="GO:0005524">
    <property type="term" value="F:ATP binding"/>
    <property type="evidence" value="ECO:0007669"/>
    <property type="project" value="UniProtKB-UniRule"/>
</dbReference>
<feature type="short sequence motif" description="'KMSKS' region" evidence="8">
    <location>
        <begin position="196"/>
        <end position="200"/>
    </location>
</feature>
<dbReference type="InterPro" id="IPR002306">
    <property type="entry name" value="Trp-tRNA-ligase"/>
</dbReference>
<evidence type="ECO:0000313" key="11">
    <source>
        <dbReference type="EMBL" id="UUF07634.1"/>
    </source>
</evidence>
<feature type="binding site" evidence="8">
    <location>
        <position position="187"/>
    </location>
    <ligand>
        <name>ATP</name>
        <dbReference type="ChEBI" id="CHEBI:30616"/>
    </ligand>
</feature>
<dbReference type="SUPFAM" id="SSF52374">
    <property type="entry name" value="Nucleotidylyl transferase"/>
    <property type="match status" value="1"/>
</dbReference>
<name>A0A9Q9FHX1_9FIRM</name>
<proteinExistence type="inferred from homology"/>
<dbReference type="InterPro" id="IPR050203">
    <property type="entry name" value="Trp-tRNA_synthetase"/>
</dbReference>
<feature type="short sequence motif" description="'HIGH' region" evidence="8">
    <location>
        <begin position="10"/>
        <end position="18"/>
    </location>
</feature>
<keyword evidence="8" id="KW-0963">Cytoplasm</keyword>
<dbReference type="Proteomes" id="UP001058072">
    <property type="component" value="Chromosome"/>
</dbReference>
<feature type="binding site" evidence="8">
    <location>
        <begin position="148"/>
        <end position="150"/>
    </location>
    <ligand>
        <name>ATP</name>
        <dbReference type="ChEBI" id="CHEBI:30616"/>
    </ligand>
</feature>
<evidence type="ECO:0000256" key="6">
    <source>
        <dbReference type="ARBA" id="ARBA00023146"/>
    </source>
</evidence>
<comment type="subcellular location">
    <subcellularLocation>
        <location evidence="8">Cytoplasm</location>
    </subcellularLocation>
</comment>
<comment type="similarity">
    <text evidence="1 8 9">Belongs to the class-I aminoacyl-tRNA synthetase family.</text>
</comment>